<accession>A0ABV0NR10</accession>
<evidence type="ECO:0000313" key="1">
    <source>
        <dbReference type="EMBL" id="MEQ2173866.1"/>
    </source>
</evidence>
<reference evidence="1 2" key="1">
    <citation type="submission" date="2021-06" db="EMBL/GenBank/DDBJ databases">
        <authorList>
            <person name="Palmer J.M."/>
        </authorList>
    </citation>
    <scope>NUCLEOTIDE SEQUENCE [LARGE SCALE GENOMIC DNA]</scope>
    <source>
        <strain evidence="1 2">GA_2019</strain>
        <tissue evidence="1">Muscle</tissue>
    </source>
</reference>
<organism evidence="1 2">
    <name type="scientific">Goodea atripinnis</name>
    <dbReference type="NCBI Taxonomy" id="208336"/>
    <lineage>
        <taxon>Eukaryota</taxon>
        <taxon>Metazoa</taxon>
        <taxon>Chordata</taxon>
        <taxon>Craniata</taxon>
        <taxon>Vertebrata</taxon>
        <taxon>Euteleostomi</taxon>
        <taxon>Actinopterygii</taxon>
        <taxon>Neopterygii</taxon>
        <taxon>Teleostei</taxon>
        <taxon>Neoteleostei</taxon>
        <taxon>Acanthomorphata</taxon>
        <taxon>Ovalentaria</taxon>
        <taxon>Atherinomorphae</taxon>
        <taxon>Cyprinodontiformes</taxon>
        <taxon>Goodeidae</taxon>
        <taxon>Goodea</taxon>
    </lineage>
</organism>
<name>A0ABV0NR10_9TELE</name>
<feature type="non-terminal residue" evidence="1">
    <location>
        <position position="1"/>
    </location>
</feature>
<keyword evidence="2" id="KW-1185">Reference proteome</keyword>
<evidence type="ECO:0000313" key="2">
    <source>
        <dbReference type="Proteomes" id="UP001476798"/>
    </source>
</evidence>
<dbReference type="Gene3D" id="1.20.58.1470">
    <property type="entry name" value="FTO C-terminal domain"/>
    <property type="match status" value="1"/>
</dbReference>
<sequence length="188" mass="20198">GTLTYIQSRCQEALSNLHTDPETGSHSLVTLQPTALQHCICPLCVISVGRLTESLGKAVFLAYVLGGWDRWPALWLPLAFAVGDRQSCQLKVGTQVGFFPPKDRQTIREIEGGTAWEKRTSDIGPCGFVVCLSCSDRRGVDLESVEGTIKDDISLKGVLYGATGRLLSSATGCVFSLTCTSPCMSSPL</sequence>
<dbReference type="Proteomes" id="UP001476798">
    <property type="component" value="Unassembled WGS sequence"/>
</dbReference>
<dbReference type="EMBL" id="JAHRIO010050037">
    <property type="protein sequence ID" value="MEQ2173866.1"/>
    <property type="molecule type" value="Genomic_DNA"/>
</dbReference>
<protein>
    <submittedName>
        <fullName evidence="1">Uncharacterized protein</fullName>
    </submittedName>
</protein>
<proteinExistence type="predicted"/>
<dbReference type="InterPro" id="IPR038413">
    <property type="entry name" value="FTO_C_sf"/>
</dbReference>
<gene>
    <name evidence="1" type="ORF">GOODEAATRI_001893</name>
</gene>
<comment type="caution">
    <text evidence="1">The sequence shown here is derived from an EMBL/GenBank/DDBJ whole genome shotgun (WGS) entry which is preliminary data.</text>
</comment>